<evidence type="ECO:0008006" key="3">
    <source>
        <dbReference type="Google" id="ProtNLM"/>
    </source>
</evidence>
<dbReference type="eggNOG" id="COG1399">
    <property type="taxonomic scope" value="Bacteria"/>
</dbReference>
<proteinExistence type="predicted"/>
<evidence type="ECO:0000313" key="2">
    <source>
        <dbReference type="Proteomes" id="UP000000529"/>
    </source>
</evidence>
<organism evidence="1 2">
    <name type="scientific">Protochlamydia amoebophila (strain UWE25)</name>
    <dbReference type="NCBI Taxonomy" id="264201"/>
    <lineage>
        <taxon>Bacteria</taxon>
        <taxon>Pseudomonadati</taxon>
        <taxon>Chlamydiota</taxon>
        <taxon>Chlamydiia</taxon>
        <taxon>Parachlamydiales</taxon>
        <taxon>Parachlamydiaceae</taxon>
        <taxon>Candidatus Protochlamydia</taxon>
    </lineage>
</organism>
<keyword evidence="2" id="KW-1185">Reference proteome</keyword>
<protein>
    <recommendedName>
        <fullName evidence="3">DUF177 domain-containing protein</fullName>
    </recommendedName>
</protein>
<gene>
    <name evidence="1" type="ORF">PC_RS06330</name>
</gene>
<evidence type="ECO:0000313" key="1">
    <source>
        <dbReference type="EMBL" id="CAF24040.1"/>
    </source>
</evidence>
<reference evidence="1 2" key="1">
    <citation type="journal article" date="2004" name="Science">
        <title>Illuminating the evolutionary history of chlamydiae.</title>
        <authorList>
            <person name="Horn M."/>
            <person name="Collingro A."/>
            <person name="Schmitz-Esser S."/>
            <person name="Beier C.L."/>
            <person name="Purkhold U."/>
            <person name="Fartmann B."/>
            <person name="Brandt P."/>
            <person name="Nyakatura G.J."/>
            <person name="Droege M."/>
            <person name="Frishman D."/>
            <person name="Rattei T."/>
            <person name="Mewes H."/>
            <person name="Wagner M."/>
        </authorList>
    </citation>
    <scope>NUCLEOTIDE SEQUENCE [LARGE SCALE GENOMIC DNA]</scope>
    <source>
        <strain evidence="1 2">UWE25</strain>
    </source>
</reference>
<dbReference type="EMBL" id="BX908798">
    <property type="protein sequence ID" value="CAF24040.1"/>
    <property type="molecule type" value="Genomic_DNA"/>
</dbReference>
<dbReference type="HOGENOM" id="CLU_1739291_0_0_0"/>
<dbReference type="OrthoDB" id="18926at2"/>
<sequence>MDDQFKIFVDQLRDGHEKIIHESLFPDFIDIHEKDLSFKKNIELDGVAYKADDELILNWKIRAQALMSCSICNEAVPVNIEIDNFYHSEPLAEVKGAIYNFKDLLRETILIEVPAFAECEEGNCPKRQEVSKYLKEPFEDEQDIEDGYQPFANLDWKE</sequence>
<dbReference type="KEGG" id="pcu:PC_RS06330"/>
<accession>Q6MBK9</accession>
<name>Q6MBK9_PARUW</name>
<dbReference type="STRING" id="264201.pc1316"/>
<dbReference type="AlphaFoldDB" id="Q6MBK9"/>
<dbReference type="Proteomes" id="UP000000529">
    <property type="component" value="Chromosome"/>
</dbReference>
<dbReference type="RefSeq" id="WP_011175865.1">
    <property type="nucleotide sequence ID" value="NC_005861.2"/>
</dbReference>